<evidence type="ECO:0000256" key="3">
    <source>
        <dbReference type="ARBA" id="ARBA00022692"/>
    </source>
</evidence>
<evidence type="ECO:0000256" key="5">
    <source>
        <dbReference type="ARBA" id="ARBA00022989"/>
    </source>
</evidence>
<comment type="subcellular location">
    <subcellularLocation>
        <location evidence="1">Cell membrane</location>
    </subcellularLocation>
</comment>
<dbReference type="EMBL" id="FVZE01000006">
    <property type="protein sequence ID" value="SLK07478.1"/>
    <property type="molecule type" value="Genomic_DNA"/>
</dbReference>
<evidence type="ECO:0000256" key="8">
    <source>
        <dbReference type="SAM" id="MobiDB-lite"/>
    </source>
</evidence>
<evidence type="ECO:0000256" key="4">
    <source>
        <dbReference type="ARBA" id="ARBA00022741"/>
    </source>
</evidence>
<dbReference type="STRING" id="428990.SAMN06295987_106256"/>
<feature type="transmembrane region" description="Helical" evidence="9">
    <location>
        <begin position="174"/>
        <end position="192"/>
    </location>
</feature>
<keyword evidence="3 9" id="KW-0812">Transmembrane</keyword>
<keyword evidence="2" id="KW-1003">Cell membrane</keyword>
<dbReference type="GO" id="GO:0000166">
    <property type="term" value="F:nucleotide binding"/>
    <property type="evidence" value="ECO:0007669"/>
    <property type="project" value="UniProtKB-KW"/>
</dbReference>
<evidence type="ECO:0000313" key="11">
    <source>
        <dbReference type="EMBL" id="SLK07478.1"/>
    </source>
</evidence>
<keyword evidence="4" id="KW-0547">Nucleotide-binding</keyword>
<sequence length="205" mass="22818">MSETVQPEGTASDMPARHEPDRRQAGLYDDRTYSVHAIHMVRTAMTNHAVLSQMADHKANILMGVTFLVFTLSVSAFGGGNYRVSLLILVLSAFLSALFAMAAVTPKVTPPKLSDDELDNLLFFGVFTGLPQEEFIDRLMQRAETDGRVLSTMLRDIYQNGVVLQRKKYRYLSYAFRSFRIGLVLAFVAFVLENAAEILGFAAQS</sequence>
<dbReference type="Pfam" id="PF18967">
    <property type="entry name" value="PycTM"/>
    <property type="match status" value="1"/>
</dbReference>
<protein>
    <recommendedName>
        <fullName evidence="10">Pycsar effector protein domain-containing protein</fullName>
    </recommendedName>
</protein>
<reference evidence="12" key="1">
    <citation type="submission" date="2017-02" db="EMBL/GenBank/DDBJ databases">
        <authorList>
            <person name="Varghese N."/>
            <person name="Submissions S."/>
        </authorList>
    </citation>
    <scope>NUCLEOTIDE SEQUENCE [LARGE SCALE GENOMIC DNA]</scope>
    <source>
        <strain evidence="12">SM117</strain>
    </source>
</reference>
<proteinExistence type="predicted"/>
<evidence type="ECO:0000256" key="6">
    <source>
        <dbReference type="ARBA" id="ARBA00023118"/>
    </source>
</evidence>
<dbReference type="RefSeq" id="WP_054946140.1">
    <property type="nucleotide sequence ID" value="NZ_FVZE01000006.1"/>
</dbReference>
<feature type="domain" description="Pycsar effector protein" evidence="10">
    <location>
        <begin position="43"/>
        <end position="191"/>
    </location>
</feature>
<evidence type="ECO:0000256" key="1">
    <source>
        <dbReference type="ARBA" id="ARBA00004236"/>
    </source>
</evidence>
<feature type="transmembrane region" description="Helical" evidence="9">
    <location>
        <begin position="84"/>
        <end position="104"/>
    </location>
</feature>
<name>A0A1U6IHI1_9SPHN</name>
<feature type="region of interest" description="Disordered" evidence="8">
    <location>
        <begin position="1"/>
        <end position="25"/>
    </location>
</feature>
<evidence type="ECO:0000256" key="2">
    <source>
        <dbReference type="ARBA" id="ARBA00022475"/>
    </source>
</evidence>
<organism evidence="11 12">
    <name type="scientific">Novosphingobium mathurense</name>
    <dbReference type="NCBI Taxonomy" id="428990"/>
    <lineage>
        <taxon>Bacteria</taxon>
        <taxon>Pseudomonadati</taxon>
        <taxon>Pseudomonadota</taxon>
        <taxon>Alphaproteobacteria</taxon>
        <taxon>Sphingomonadales</taxon>
        <taxon>Sphingomonadaceae</taxon>
        <taxon>Novosphingobium</taxon>
    </lineage>
</organism>
<keyword evidence="7 9" id="KW-0472">Membrane</keyword>
<dbReference type="GO" id="GO:0051607">
    <property type="term" value="P:defense response to virus"/>
    <property type="evidence" value="ECO:0007669"/>
    <property type="project" value="UniProtKB-KW"/>
</dbReference>
<evidence type="ECO:0000256" key="7">
    <source>
        <dbReference type="ARBA" id="ARBA00023136"/>
    </source>
</evidence>
<dbReference type="GO" id="GO:0005886">
    <property type="term" value="C:plasma membrane"/>
    <property type="evidence" value="ECO:0007669"/>
    <property type="project" value="UniProtKB-SubCell"/>
</dbReference>
<keyword evidence="5 9" id="KW-1133">Transmembrane helix</keyword>
<feature type="compositionally biased region" description="Basic and acidic residues" evidence="8">
    <location>
        <begin position="15"/>
        <end position="25"/>
    </location>
</feature>
<dbReference type="Proteomes" id="UP000190989">
    <property type="component" value="Unassembled WGS sequence"/>
</dbReference>
<evidence type="ECO:0000313" key="12">
    <source>
        <dbReference type="Proteomes" id="UP000190989"/>
    </source>
</evidence>
<dbReference type="AlphaFoldDB" id="A0A1U6IHI1"/>
<evidence type="ECO:0000259" key="10">
    <source>
        <dbReference type="Pfam" id="PF18967"/>
    </source>
</evidence>
<gene>
    <name evidence="11" type="ORF">SAMN06295987_106256</name>
</gene>
<dbReference type="InterPro" id="IPR043760">
    <property type="entry name" value="PycTM_dom"/>
</dbReference>
<feature type="transmembrane region" description="Helical" evidence="9">
    <location>
        <begin position="61"/>
        <end position="78"/>
    </location>
</feature>
<evidence type="ECO:0000256" key="9">
    <source>
        <dbReference type="SAM" id="Phobius"/>
    </source>
</evidence>
<keyword evidence="6" id="KW-0051">Antiviral defense</keyword>
<accession>A0A1U6IHI1</accession>
<keyword evidence="12" id="KW-1185">Reference proteome</keyword>